<organism evidence="2 3">
    <name type="scientific">Rotaria sordida</name>
    <dbReference type="NCBI Taxonomy" id="392033"/>
    <lineage>
        <taxon>Eukaryota</taxon>
        <taxon>Metazoa</taxon>
        <taxon>Spiralia</taxon>
        <taxon>Gnathifera</taxon>
        <taxon>Rotifera</taxon>
        <taxon>Eurotatoria</taxon>
        <taxon>Bdelloidea</taxon>
        <taxon>Philodinida</taxon>
        <taxon>Philodinidae</taxon>
        <taxon>Rotaria</taxon>
    </lineage>
</organism>
<keyword evidence="1" id="KW-0812">Transmembrane</keyword>
<dbReference type="AlphaFoldDB" id="A0A819D4E2"/>
<keyword evidence="1" id="KW-1133">Transmembrane helix</keyword>
<comment type="caution">
    <text evidence="2">The sequence shown here is derived from an EMBL/GenBank/DDBJ whole genome shotgun (WGS) entry which is preliminary data.</text>
</comment>
<sequence>MLMLYKHNNTKLINEHHETVVKILKNFSSDKLNCNECIRNHTSYDQIEIILESYEDIVDQHTILKYVRSVLNIFGLFNISIVLIVYGSPIIINTTTVINAICLIVVQYIETVNTLAYLESIIALVATIATVQSSYILIIAMFERPQPLDYLLNRNKWIILLICLILIITYYWILSIVFSMMKNIHSKHEYFDEHLKKERDELNTITQKLFQLKKVARDNLDINDK</sequence>
<gene>
    <name evidence="2" type="ORF">FNK824_LOCUS16661</name>
</gene>
<dbReference type="EMBL" id="CAJOBE010002549">
    <property type="protein sequence ID" value="CAF3829454.1"/>
    <property type="molecule type" value="Genomic_DNA"/>
</dbReference>
<reference evidence="2" key="1">
    <citation type="submission" date="2021-02" db="EMBL/GenBank/DDBJ databases">
        <authorList>
            <person name="Nowell W R."/>
        </authorList>
    </citation>
    <scope>NUCLEOTIDE SEQUENCE</scope>
</reference>
<feature type="non-terminal residue" evidence="2">
    <location>
        <position position="1"/>
    </location>
</feature>
<name>A0A819D4E2_9BILA</name>
<evidence type="ECO:0000313" key="2">
    <source>
        <dbReference type="EMBL" id="CAF3829454.1"/>
    </source>
</evidence>
<keyword evidence="1" id="KW-0472">Membrane</keyword>
<feature type="transmembrane region" description="Helical" evidence="1">
    <location>
        <begin position="121"/>
        <end position="142"/>
    </location>
</feature>
<feature type="transmembrane region" description="Helical" evidence="1">
    <location>
        <begin position="157"/>
        <end position="178"/>
    </location>
</feature>
<accession>A0A819D4E2</accession>
<feature type="transmembrane region" description="Helical" evidence="1">
    <location>
        <begin position="90"/>
        <end position="109"/>
    </location>
</feature>
<dbReference type="Proteomes" id="UP000663874">
    <property type="component" value="Unassembled WGS sequence"/>
</dbReference>
<proteinExistence type="predicted"/>
<evidence type="ECO:0000313" key="3">
    <source>
        <dbReference type="Proteomes" id="UP000663874"/>
    </source>
</evidence>
<protein>
    <submittedName>
        <fullName evidence="2">Uncharacterized protein</fullName>
    </submittedName>
</protein>
<evidence type="ECO:0000256" key="1">
    <source>
        <dbReference type="SAM" id="Phobius"/>
    </source>
</evidence>
<feature type="transmembrane region" description="Helical" evidence="1">
    <location>
        <begin position="66"/>
        <end position="84"/>
    </location>
</feature>